<organism evidence="14 15">
    <name type="scientific">Nitratireductor aestuarii</name>
    <dbReference type="NCBI Taxonomy" id="1735103"/>
    <lineage>
        <taxon>Bacteria</taxon>
        <taxon>Pseudomonadati</taxon>
        <taxon>Pseudomonadota</taxon>
        <taxon>Alphaproteobacteria</taxon>
        <taxon>Hyphomicrobiales</taxon>
        <taxon>Phyllobacteriaceae</taxon>
        <taxon>Nitratireductor</taxon>
    </lineage>
</organism>
<keyword evidence="15" id="KW-1185">Reference proteome</keyword>
<name>A0A916RI66_9HYPH</name>
<keyword evidence="11" id="KW-1015">Disulfide bond</keyword>
<dbReference type="EMBL" id="BMIF01000002">
    <property type="protein sequence ID" value="GGA58069.1"/>
    <property type="molecule type" value="Genomic_DNA"/>
</dbReference>
<dbReference type="Gene3D" id="3.40.50.1980">
    <property type="entry name" value="Nitrogenase molybdenum iron protein domain"/>
    <property type="match status" value="2"/>
</dbReference>
<dbReference type="CDD" id="cd01019">
    <property type="entry name" value="ZnuA"/>
    <property type="match status" value="1"/>
</dbReference>
<dbReference type="PANTHER" id="PTHR42953">
    <property type="entry name" value="HIGH-AFFINITY ZINC UPTAKE SYSTEM PROTEIN ZNUA-RELATED"/>
    <property type="match status" value="1"/>
</dbReference>
<sequence>MKTLKLTAATAFASIFLASSTMAMDGVVASIKPIHSLVAAVMGDTGKPDLLVKGAGSPHTYSLRPSEARMLEGAKVVFWVGDELETFLTKPLESLAANATVVTLSETQGLTLLDVREGGSFEHHDHDHDAHEDHDHDHGSKDMHLWLDPENARVIVKQVAKTLSEADPTNASTYEQNAEAVDQRLATLIEETNARLASVKEKRFIVFHDAYHYFEDRFGLQPAGSISVNPEAPPSAQRVKEIQEKIASANAACVFAEPQFEPRIVTVVTEGTNAKAGQLDPLGANLEDGPDLYFNMIESLATSFVDCMAQ</sequence>
<evidence type="ECO:0000313" key="14">
    <source>
        <dbReference type="EMBL" id="GGA58069.1"/>
    </source>
</evidence>
<dbReference type="GO" id="GO:0006829">
    <property type="term" value="P:zinc ion transport"/>
    <property type="evidence" value="ECO:0007669"/>
    <property type="project" value="UniProtKB-KW"/>
</dbReference>
<evidence type="ECO:0000256" key="5">
    <source>
        <dbReference type="ARBA" id="ARBA00022723"/>
    </source>
</evidence>
<comment type="subcellular location">
    <subcellularLocation>
        <location evidence="1">Periplasm</location>
    </subcellularLocation>
</comment>
<proteinExistence type="inferred from homology"/>
<evidence type="ECO:0000256" key="8">
    <source>
        <dbReference type="ARBA" id="ARBA00022833"/>
    </source>
</evidence>
<evidence type="ECO:0000256" key="13">
    <source>
        <dbReference type="SAM" id="SignalP"/>
    </source>
</evidence>
<keyword evidence="9" id="KW-0864">Zinc transport</keyword>
<evidence type="ECO:0000256" key="7">
    <source>
        <dbReference type="ARBA" id="ARBA00022764"/>
    </source>
</evidence>
<evidence type="ECO:0000256" key="4">
    <source>
        <dbReference type="ARBA" id="ARBA00022448"/>
    </source>
</evidence>
<accession>A0A916RI66</accession>
<dbReference type="Pfam" id="PF01297">
    <property type="entry name" value="ZnuA"/>
    <property type="match status" value="1"/>
</dbReference>
<evidence type="ECO:0000256" key="3">
    <source>
        <dbReference type="ARBA" id="ARBA00015915"/>
    </source>
</evidence>
<feature type="region of interest" description="Disordered" evidence="12">
    <location>
        <begin position="121"/>
        <end position="140"/>
    </location>
</feature>
<dbReference type="InterPro" id="IPR035520">
    <property type="entry name" value="ZnuA"/>
</dbReference>
<protein>
    <recommendedName>
        <fullName evidence="3">High-affinity zinc uptake system protein ZnuA</fullName>
    </recommendedName>
</protein>
<dbReference type="InterPro" id="IPR006127">
    <property type="entry name" value="ZnuA-like"/>
</dbReference>
<keyword evidence="5" id="KW-0479">Metal-binding</keyword>
<evidence type="ECO:0000256" key="11">
    <source>
        <dbReference type="ARBA" id="ARBA00023157"/>
    </source>
</evidence>
<evidence type="ECO:0000256" key="2">
    <source>
        <dbReference type="ARBA" id="ARBA00011028"/>
    </source>
</evidence>
<evidence type="ECO:0000256" key="10">
    <source>
        <dbReference type="ARBA" id="ARBA00023065"/>
    </source>
</evidence>
<evidence type="ECO:0000256" key="1">
    <source>
        <dbReference type="ARBA" id="ARBA00004418"/>
    </source>
</evidence>
<reference evidence="14" key="2">
    <citation type="submission" date="2020-09" db="EMBL/GenBank/DDBJ databases">
        <authorList>
            <person name="Sun Q."/>
            <person name="Zhou Y."/>
        </authorList>
    </citation>
    <scope>NUCLEOTIDE SEQUENCE</scope>
    <source>
        <strain evidence="14">CGMCC 1.15320</strain>
    </source>
</reference>
<feature type="signal peptide" evidence="13">
    <location>
        <begin position="1"/>
        <end position="23"/>
    </location>
</feature>
<dbReference type="NCBIfam" id="NF007091">
    <property type="entry name" value="PRK09545.1"/>
    <property type="match status" value="1"/>
</dbReference>
<comment type="caution">
    <text evidence="14">The sequence shown here is derived from an EMBL/GenBank/DDBJ whole genome shotgun (WGS) entry which is preliminary data.</text>
</comment>
<dbReference type="AlphaFoldDB" id="A0A916RI66"/>
<keyword evidence="6 13" id="KW-0732">Signal</keyword>
<dbReference type="FunFam" id="3.40.50.1980:FF:000028">
    <property type="entry name" value="High-affinity zinc uptake system protein znuA"/>
    <property type="match status" value="1"/>
</dbReference>
<dbReference type="PANTHER" id="PTHR42953:SF3">
    <property type="entry name" value="HIGH-AFFINITY ZINC UPTAKE SYSTEM PROTEIN ZNUA"/>
    <property type="match status" value="1"/>
</dbReference>
<reference evidence="14" key="1">
    <citation type="journal article" date="2014" name="Int. J. Syst. Evol. Microbiol.">
        <title>Complete genome sequence of Corynebacterium casei LMG S-19264T (=DSM 44701T), isolated from a smear-ripened cheese.</title>
        <authorList>
            <consortium name="US DOE Joint Genome Institute (JGI-PGF)"/>
            <person name="Walter F."/>
            <person name="Albersmeier A."/>
            <person name="Kalinowski J."/>
            <person name="Ruckert C."/>
        </authorList>
    </citation>
    <scope>NUCLEOTIDE SEQUENCE</scope>
    <source>
        <strain evidence="14">CGMCC 1.15320</strain>
    </source>
</reference>
<dbReference type="InterPro" id="IPR050492">
    <property type="entry name" value="Bact_metal-bind_prot9"/>
</dbReference>
<feature type="chain" id="PRO_5037964288" description="High-affinity zinc uptake system protein ZnuA" evidence="13">
    <location>
        <begin position="24"/>
        <end position="310"/>
    </location>
</feature>
<dbReference type="Proteomes" id="UP000636264">
    <property type="component" value="Unassembled WGS sequence"/>
</dbReference>
<dbReference type="RefSeq" id="WP_188719804.1">
    <property type="nucleotide sequence ID" value="NZ_BMIF01000002.1"/>
</dbReference>
<evidence type="ECO:0000256" key="6">
    <source>
        <dbReference type="ARBA" id="ARBA00022729"/>
    </source>
</evidence>
<keyword evidence="7" id="KW-0574">Periplasm</keyword>
<keyword evidence="10" id="KW-0406">Ion transport</keyword>
<keyword evidence="4" id="KW-0813">Transport</keyword>
<evidence type="ECO:0000313" key="15">
    <source>
        <dbReference type="Proteomes" id="UP000636264"/>
    </source>
</evidence>
<evidence type="ECO:0000256" key="12">
    <source>
        <dbReference type="SAM" id="MobiDB-lite"/>
    </source>
</evidence>
<dbReference type="GO" id="GO:0042597">
    <property type="term" value="C:periplasmic space"/>
    <property type="evidence" value="ECO:0007669"/>
    <property type="project" value="UniProtKB-SubCell"/>
</dbReference>
<comment type="similarity">
    <text evidence="2">Belongs to the bacterial solute-binding protein 9 family.</text>
</comment>
<dbReference type="SUPFAM" id="SSF53807">
    <property type="entry name" value="Helical backbone' metal receptor"/>
    <property type="match status" value="1"/>
</dbReference>
<dbReference type="GO" id="GO:0046872">
    <property type="term" value="F:metal ion binding"/>
    <property type="evidence" value="ECO:0007669"/>
    <property type="project" value="UniProtKB-KW"/>
</dbReference>
<gene>
    <name evidence="14" type="primary">znuA</name>
    <name evidence="14" type="ORF">GCM10011385_09520</name>
</gene>
<keyword evidence="8" id="KW-0862">Zinc</keyword>
<evidence type="ECO:0000256" key="9">
    <source>
        <dbReference type="ARBA" id="ARBA00022906"/>
    </source>
</evidence>